<protein>
    <submittedName>
        <fullName evidence="1">Uncharacterized protein</fullName>
    </submittedName>
</protein>
<proteinExistence type="predicted"/>
<gene>
    <name evidence="1" type="ORF">GCM10009020_21990</name>
</gene>
<dbReference type="Proteomes" id="UP001500420">
    <property type="component" value="Unassembled WGS sequence"/>
</dbReference>
<name>A0AAV3TA38_9EURY</name>
<evidence type="ECO:0000313" key="1">
    <source>
        <dbReference type="EMBL" id="GAA0674285.1"/>
    </source>
</evidence>
<evidence type="ECO:0000313" key="2">
    <source>
        <dbReference type="Proteomes" id="UP001500420"/>
    </source>
</evidence>
<keyword evidence="2" id="KW-1185">Reference proteome</keyword>
<dbReference type="AlphaFoldDB" id="A0AAV3TA38"/>
<comment type="caution">
    <text evidence="1">The sequence shown here is derived from an EMBL/GenBank/DDBJ whole genome shotgun (WGS) entry which is preliminary data.</text>
</comment>
<organism evidence="1 2">
    <name type="scientific">Natronoarchaeum mannanilyticum</name>
    <dbReference type="NCBI Taxonomy" id="926360"/>
    <lineage>
        <taxon>Archaea</taxon>
        <taxon>Methanobacteriati</taxon>
        <taxon>Methanobacteriota</taxon>
        <taxon>Stenosarchaea group</taxon>
        <taxon>Halobacteria</taxon>
        <taxon>Halobacteriales</taxon>
        <taxon>Natronoarchaeaceae</taxon>
    </lineage>
</organism>
<dbReference type="RefSeq" id="WP_343774066.1">
    <property type="nucleotide sequence ID" value="NZ_BAAADV010000004.1"/>
</dbReference>
<reference evidence="1 2" key="1">
    <citation type="journal article" date="2019" name="Int. J. Syst. Evol. Microbiol.">
        <title>The Global Catalogue of Microorganisms (GCM) 10K type strain sequencing project: providing services to taxonomists for standard genome sequencing and annotation.</title>
        <authorList>
            <consortium name="The Broad Institute Genomics Platform"/>
            <consortium name="The Broad Institute Genome Sequencing Center for Infectious Disease"/>
            <person name="Wu L."/>
            <person name="Ma J."/>
        </authorList>
    </citation>
    <scope>NUCLEOTIDE SEQUENCE [LARGE SCALE GENOMIC DNA]</scope>
    <source>
        <strain evidence="1 2">JCM 16328</strain>
    </source>
</reference>
<dbReference type="EMBL" id="BAAADV010000004">
    <property type="protein sequence ID" value="GAA0674285.1"/>
    <property type="molecule type" value="Genomic_DNA"/>
</dbReference>
<accession>A0AAV3TA38</accession>
<sequence length="40" mass="4390">MRSEQREKAVFGKGFENGIVVIARRLMATGLGRGADPEKN</sequence>